<comment type="caution">
    <text evidence="2">The sequence shown here is derived from an EMBL/GenBank/DDBJ whole genome shotgun (WGS) entry which is preliminary data.</text>
</comment>
<dbReference type="InterPro" id="IPR013120">
    <property type="entry name" value="FAR_NAD-bd"/>
</dbReference>
<keyword evidence="3" id="KW-1185">Reference proteome</keyword>
<dbReference type="SUPFAM" id="SSF51735">
    <property type="entry name" value="NAD(P)-binding Rossmann-fold domains"/>
    <property type="match status" value="1"/>
</dbReference>
<dbReference type="Pfam" id="PF07993">
    <property type="entry name" value="NAD_binding_4"/>
    <property type="match status" value="1"/>
</dbReference>
<accession>A0ABU7U2G5</accession>
<dbReference type="RefSeq" id="WP_394819559.1">
    <property type="nucleotide sequence ID" value="NZ_JAWJZY010000002.1"/>
</dbReference>
<protein>
    <recommendedName>
        <fullName evidence="1">Thioester reductase (TE) domain-containing protein</fullName>
    </recommendedName>
</protein>
<dbReference type="Gene3D" id="3.40.50.720">
    <property type="entry name" value="NAD(P)-binding Rossmann-like Domain"/>
    <property type="match status" value="1"/>
</dbReference>
<dbReference type="InterPro" id="IPR036291">
    <property type="entry name" value="NAD(P)-bd_dom_sf"/>
</dbReference>
<organism evidence="2 3">
    <name type="scientific">Sorlinia euscelidii</name>
    <dbReference type="NCBI Taxonomy" id="3081148"/>
    <lineage>
        <taxon>Bacteria</taxon>
        <taxon>Pseudomonadati</taxon>
        <taxon>Pseudomonadota</taxon>
        <taxon>Alphaproteobacteria</taxon>
        <taxon>Acetobacterales</taxon>
        <taxon>Acetobacteraceae</taxon>
        <taxon>Sorlinia</taxon>
    </lineage>
</organism>
<dbReference type="EMBL" id="JAWJZY010000002">
    <property type="protein sequence ID" value="MEE8658660.1"/>
    <property type="molecule type" value="Genomic_DNA"/>
</dbReference>
<sequence>MKTISMTGVTGFLGASLAARLLCAGWRVIALSRRDPDGARTRGAIEEALNGFDIMLPDSHWAHLVVIDAAQRPLHTCLEDPLVAESDVFWHGAAEMAFLNSNLPIAFRSNVCFTSEMYQTIRRVAPNCQRFYYVSTAYTCGMGGALFWRSFTQPIPASMPTRHPNGVLNML</sequence>
<name>A0ABU7U2G5_9PROT</name>
<evidence type="ECO:0000313" key="2">
    <source>
        <dbReference type="EMBL" id="MEE8658660.1"/>
    </source>
</evidence>
<proteinExistence type="predicted"/>
<dbReference type="Proteomes" id="UP001312908">
    <property type="component" value="Unassembled WGS sequence"/>
</dbReference>
<feature type="domain" description="Thioester reductase (TE)" evidence="1">
    <location>
        <begin position="7"/>
        <end position="146"/>
    </location>
</feature>
<reference evidence="2 3" key="1">
    <citation type="submission" date="2023-10" db="EMBL/GenBank/DDBJ databases">
        <title>Sorlinia euscelidii gen. nov., sp. nov., an acetic acid bacteria isolated from the gut of Euscelidius variegatus emitter.</title>
        <authorList>
            <person name="Michoud G."/>
            <person name="Marasco R."/>
            <person name="Seferji K."/>
            <person name="Gonella E."/>
            <person name="Garuglieri E."/>
            <person name="Alma A."/>
            <person name="Mapelli F."/>
            <person name="Borin S."/>
            <person name="Daffonchio D."/>
            <person name="Crotti E."/>
        </authorList>
    </citation>
    <scope>NUCLEOTIDE SEQUENCE [LARGE SCALE GENOMIC DNA]</scope>
    <source>
        <strain evidence="2 3">EV16P</strain>
    </source>
</reference>
<gene>
    <name evidence="2" type="ORF">DOFOFD_06515</name>
</gene>
<evidence type="ECO:0000259" key="1">
    <source>
        <dbReference type="Pfam" id="PF07993"/>
    </source>
</evidence>
<evidence type="ECO:0000313" key="3">
    <source>
        <dbReference type="Proteomes" id="UP001312908"/>
    </source>
</evidence>